<sequence>MTNSENFEPFGPSDPLRDPVQQVEQKRDRDARLKNPAEYVQRLLQLARPESTATRGKPERPIDRWHWPTQLACSSATLPSPTSGGDEVIIPYCSPAEEADVAGTRAVKLQRSTNRVWTLRVLLTGAAATGRLARFSVGAPPGGEPWTIVCFVGTDENGIGELSLRRFDPRRQWKLAPGCTFTLEPLTPRDLQPDDRTVLEKSRDAALIGREALEAVLAGLLNGPSAE</sequence>
<dbReference type="Proteomes" id="UP000503447">
    <property type="component" value="Chromosome"/>
</dbReference>
<feature type="compositionally biased region" description="Basic and acidic residues" evidence="1">
    <location>
        <begin position="24"/>
        <end position="34"/>
    </location>
</feature>
<keyword evidence="3" id="KW-1185">Reference proteome</keyword>
<dbReference type="KEGG" id="ftj:FTUN_6073"/>
<evidence type="ECO:0000313" key="3">
    <source>
        <dbReference type="Proteomes" id="UP000503447"/>
    </source>
</evidence>
<evidence type="ECO:0000313" key="2">
    <source>
        <dbReference type="EMBL" id="QJW98483.1"/>
    </source>
</evidence>
<proteinExistence type="predicted"/>
<protein>
    <submittedName>
        <fullName evidence="2">Uncharacterized protein</fullName>
    </submittedName>
</protein>
<dbReference type="RefSeq" id="WP_171473651.1">
    <property type="nucleotide sequence ID" value="NZ_CP053452.2"/>
</dbReference>
<evidence type="ECO:0000256" key="1">
    <source>
        <dbReference type="SAM" id="MobiDB-lite"/>
    </source>
</evidence>
<organism evidence="2 3">
    <name type="scientific">Frigoriglobus tundricola</name>
    <dbReference type="NCBI Taxonomy" id="2774151"/>
    <lineage>
        <taxon>Bacteria</taxon>
        <taxon>Pseudomonadati</taxon>
        <taxon>Planctomycetota</taxon>
        <taxon>Planctomycetia</taxon>
        <taxon>Gemmatales</taxon>
        <taxon>Gemmataceae</taxon>
        <taxon>Frigoriglobus</taxon>
    </lineage>
</organism>
<feature type="region of interest" description="Disordered" evidence="1">
    <location>
        <begin position="1"/>
        <end position="34"/>
    </location>
</feature>
<reference evidence="3" key="1">
    <citation type="submission" date="2020-05" db="EMBL/GenBank/DDBJ databases">
        <title>Frigoriglobus tundricola gen. nov., sp. nov., a psychrotolerant cellulolytic planctomycete of the family Gemmataceae with two divergent copies of 16S rRNA gene.</title>
        <authorList>
            <person name="Kulichevskaya I.S."/>
            <person name="Ivanova A.A."/>
            <person name="Naumoff D.G."/>
            <person name="Beletsky A.V."/>
            <person name="Rijpstra W.I.C."/>
            <person name="Sinninghe Damste J.S."/>
            <person name="Mardanov A.V."/>
            <person name="Ravin N.V."/>
            <person name="Dedysh S.N."/>
        </authorList>
    </citation>
    <scope>NUCLEOTIDE SEQUENCE [LARGE SCALE GENOMIC DNA]</scope>
    <source>
        <strain evidence="3">PL17</strain>
    </source>
</reference>
<name>A0A6M5YZ27_9BACT</name>
<accession>A0A6M5YZ27</accession>
<gene>
    <name evidence="2" type="ORF">FTUN_6073</name>
</gene>
<dbReference type="EMBL" id="CP053452">
    <property type="protein sequence ID" value="QJW98483.1"/>
    <property type="molecule type" value="Genomic_DNA"/>
</dbReference>
<dbReference type="AlphaFoldDB" id="A0A6M5YZ27"/>